<feature type="domain" description="TonB-dependent receptor plug" evidence="16">
    <location>
        <begin position="58"/>
        <end position="165"/>
    </location>
</feature>
<evidence type="ECO:0000256" key="6">
    <source>
        <dbReference type="ARBA" id="ARBA00023065"/>
    </source>
</evidence>
<proteinExistence type="inferred from homology"/>
<dbReference type="InterPro" id="IPR037066">
    <property type="entry name" value="Plug_dom_sf"/>
</dbReference>
<dbReference type="RefSeq" id="WP_075648428.1">
    <property type="nucleotide sequence ID" value="NZ_AP019658.1"/>
</dbReference>
<comment type="subcellular location">
    <subcellularLocation>
        <location evidence="1 10">Cell outer membrane</location>
        <topology evidence="1 10">Multi-pass membrane protein</topology>
    </subcellularLocation>
</comment>
<feature type="short sequence motif" description="TonB box" evidence="11">
    <location>
        <begin position="44"/>
        <end position="50"/>
    </location>
</feature>
<keyword evidence="6" id="KW-0406">Ion transport</keyword>
<dbReference type="InterPro" id="IPR010916">
    <property type="entry name" value="TonB_box_CS"/>
</dbReference>
<dbReference type="SUPFAM" id="SSF56935">
    <property type="entry name" value="Porins"/>
    <property type="match status" value="1"/>
</dbReference>
<feature type="compositionally biased region" description="Basic and acidic residues" evidence="13">
    <location>
        <begin position="259"/>
        <end position="268"/>
    </location>
</feature>
<dbReference type="EMBL" id="MJMI01000074">
    <property type="protein sequence ID" value="OLQ94537.1"/>
    <property type="molecule type" value="Genomic_DNA"/>
</dbReference>
<keyword evidence="5 14" id="KW-0732">Signal</keyword>
<evidence type="ECO:0000256" key="8">
    <source>
        <dbReference type="ARBA" id="ARBA00023136"/>
    </source>
</evidence>
<evidence type="ECO:0000256" key="10">
    <source>
        <dbReference type="PROSITE-ProRule" id="PRU01360"/>
    </source>
</evidence>
<keyword evidence="4 10" id="KW-0812">Transmembrane</keyword>
<evidence type="ECO:0000256" key="1">
    <source>
        <dbReference type="ARBA" id="ARBA00004571"/>
    </source>
</evidence>
<evidence type="ECO:0000256" key="12">
    <source>
        <dbReference type="RuleBase" id="RU003357"/>
    </source>
</evidence>
<feature type="domain" description="TonB-dependent receptor-like beta-barrel" evidence="15">
    <location>
        <begin position="250"/>
        <end position="618"/>
    </location>
</feature>
<comment type="similarity">
    <text evidence="10 12">Belongs to the TonB-dependent receptor family.</text>
</comment>
<keyword evidence="8 10" id="KW-0472">Membrane</keyword>
<sequence length="645" mass="71221">MNYPFSFARSPLSKAIASACIAIPMITVADDATSKDGTNAAMETMVVTAAGYEQVMTEAPATISVITRDQLENRSYRDLTDALKDVPGITVTGGADGQDISIRGMPAAYTAILVDGRKQSGRETQTNGSTFTEQDWLPPLNAIERIEVVRGPMSTLYGSDALGGVINIITRKDYQEWQGSVRGETTLQENSSAGNSYQGQVYLAGPIIDGLLSASLTGLYQERKEDEIEGGYAGKNLESYRASLYLTPTTEDTFGVELTSHDQERTTTEGKSSTSDSERQYDRQSIGVNHTGHYNWGTTSSFASTETVKNIGAEKEIENNLLNTQWSIDLENHYLSVGASYEHKKLTDDNLELSATNSQWALFVEDEWYLTDSFALTLGVRYDENEIFNGQLSPRIYGVWSIDSNWTLKGGVSTGYRAPSLTEMDQDWIQESCKGQCSIFGNPDLKPETSVSSEMGLYFVGDNSLAANVTLFHSDFKDKIENEFVDPSCTDRRKCDRTYVNIDDATSYGAESSISKDITDAVTLGASYTYTHSEKHTNDDDNGLPLVQAPEHLVAVNGNWAIRDDVNSWMRINYQSEESDNITSTSTRTLAPAITFVDLGANWQINDNLKVMAAVYNLLDKQTTLEEFGYVEDGRRYWLAAEASF</sequence>
<feature type="region of interest" description="Disordered" evidence="13">
    <location>
        <begin position="257"/>
        <end position="281"/>
    </location>
</feature>
<evidence type="ECO:0000256" key="13">
    <source>
        <dbReference type="SAM" id="MobiDB-lite"/>
    </source>
</evidence>
<dbReference type="PANTHER" id="PTHR30069">
    <property type="entry name" value="TONB-DEPENDENT OUTER MEMBRANE RECEPTOR"/>
    <property type="match status" value="1"/>
</dbReference>
<dbReference type="Proteomes" id="UP000186206">
    <property type="component" value="Unassembled WGS sequence"/>
</dbReference>
<reference evidence="17 18" key="1">
    <citation type="submission" date="2016-09" db="EMBL/GenBank/DDBJ databases">
        <title>Genomic Taxonomy of the Vibrionaceae.</title>
        <authorList>
            <person name="Gonzalez-Castillo A."/>
            <person name="Gomez-Gil B."/>
            <person name="Enciso-Ibarra K."/>
        </authorList>
    </citation>
    <scope>NUCLEOTIDE SEQUENCE [LARGE SCALE GENOMIC DNA]</scope>
    <source>
        <strain evidence="17 18">CAIM 1731</strain>
    </source>
</reference>
<name>A0ABX3FNI2_9VIBR</name>
<dbReference type="Pfam" id="PF07715">
    <property type="entry name" value="Plug"/>
    <property type="match status" value="1"/>
</dbReference>
<dbReference type="InterPro" id="IPR039426">
    <property type="entry name" value="TonB-dep_rcpt-like"/>
</dbReference>
<feature type="signal peptide" evidence="14">
    <location>
        <begin position="1"/>
        <end position="29"/>
    </location>
</feature>
<comment type="caution">
    <text evidence="17">The sequence shown here is derived from an EMBL/GenBank/DDBJ whole genome shotgun (WGS) entry which is preliminary data.</text>
</comment>
<dbReference type="InterPro" id="IPR036942">
    <property type="entry name" value="Beta-barrel_TonB_sf"/>
</dbReference>
<evidence type="ECO:0000256" key="4">
    <source>
        <dbReference type="ARBA" id="ARBA00022692"/>
    </source>
</evidence>
<protein>
    <submittedName>
        <fullName evidence="17">Ligand-gated channel protein</fullName>
    </submittedName>
</protein>
<keyword evidence="3 10" id="KW-1134">Transmembrane beta strand</keyword>
<gene>
    <name evidence="17" type="ORF">BIY21_08620</name>
</gene>
<evidence type="ECO:0000313" key="18">
    <source>
        <dbReference type="Proteomes" id="UP000186206"/>
    </source>
</evidence>
<evidence type="ECO:0000256" key="14">
    <source>
        <dbReference type="SAM" id="SignalP"/>
    </source>
</evidence>
<organism evidence="17 18">
    <name type="scientific">Vibrio ponticus</name>
    <dbReference type="NCBI Taxonomy" id="265668"/>
    <lineage>
        <taxon>Bacteria</taxon>
        <taxon>Pseudomonadati</taxon>
        <taxon>Pseudomonadota</taxon>
        <taxon>Gammaproteobacteria</taxon>
        <taxon>Vibrionales</taxon>
        <taxon>Vibrionaceae</taxon>
        <taxon>Vibrio</taxon>
    </lineage>
</organism>
<dbReference type="CDD" id="cd01347">
    <property type="entry name" value="ligand_gated_channel"/>
    <property type="match status" value="1"/>
</dbReference>
<accession>A0ABX3FNI2</accession>
<evidence type="ECO:0000259" key="16">
    <source>
        <dbReference type="Pfam" id="PF07715"/>
    </source>
</evidence>
<dbReference type="Pfam" id="PF00593">
    <property type="entry name" value="TonB_dep_Rec_b-barrel"/>
    <property type="match status" value="1"/>
</dbReference>
<dbReference type="Gene3D" id="2.170.130.10">
    <property type="entry name" value="TonB-dependent receptor, plug domain"/>
    <property type="match status" value="1"/>
</dbReference>
<dbReference type="PROSITE" id="PS52016">
    <property type="entry name" value="TONB_DEPENDENT_REC_3"/>
    <property type="match status" value="1"/>
</dbReference>
<evidence type="ECO:0000313" key="17">
    <source>
        <dbReference type="EMBL" id="OLQ94537.1"/>
    </source>
</evidence>
<evidence type="ECO:0000256" key="5">
    <source>
        <dbReference type="ARBA" id="ARBA00022729"/>
    </source>
</evidence>
<dbReference type="PANTHER" id="PTHR30069:SF53">
    <property type="entry name" value="COLICIN I RECEPTOR-RELATED"/>
    <property type="match status" value="1"/>
</dbReference>
<dbReference type="Gene3D" id="2.40.170.20">
    <property type="entry name" value="TonB-dependent receptor, beta-barrel domain"/>
    <property type="match status" value="1"/>
</dbReference>
<evidence type="ECO:0000256" key="7">
    <source>
        <dbReference type="ARBA" id="ARBA00023077"/>
    </source>
</evidence>
<evidence type="ECO:0000256" key="11">
    <source>
        <dbReference type="PROSITE-ProRule" id="PRU10143"/>
    </source>
</evidence>
<evidence type="ECO:0000259" key="15">
    <source>
        <dbReference type="Pfam" id="PF00593"/>
    </source>
</evidence>
<evidence type="ECO:0000256" key="2">
    <source>
        <dbReference type="ARBA" id="ARBA00022448"/>
    </source>
</evidence>
<feature type="chain" id="PRO_5047308769" evidence="14">
    <location>
        <begin position="30"/>
        <end position="645"/>
    </location>
</feature>
<evidence type="ECO:0000256" key="3">
    <source>
        <dbReference type="ARBA" id="ARBA00022452"/>
    </source>
</evidence>
<keyword evidence="9 10" id="KW-0998">Cell outer membrane</keyword>
<dbReference type="PROSITE" id="PS00430">
    <property type="entry name" value="TONB_DEPENDENT_REC_1"/>
    <property type="match status" value="1"/>
</dbReference>
<keyword evidence="7 11" id="KW-0798">TonB box</keyword>
<evidence type="ECO:0000256" key="9">
    <source>
        <dbReference type="ARBA" id="ARBA00023237"/>
    </source>
</evidence>
<keyword evidence="18" id="KW-1185">Reference proteome</keyword>
<keyword evidence="2 10" id="KW-0813">Transport</keyword>
<dbReference type="InterPro" id="IPR000531">
    <property type="entry name" value="Beta-barrel_TonB"/>
</dbReference>
<dbReference type="InterPro" id="IPR012910">
    <property type="entry name" value="Plug_dom"/>
</dbReference>